<gene>
    <name evidence="7" type="ORF">FDZ14_28660</name>
</gene>
<feature type="transmembrane region" description="Helical" evidence="6">
    <location>
        <begin position="184"/>
        <end position="207"/>
    </location>
</feature>
<comment type="subcellular location">
    <subcellularLocation>
        <location evidence="1">Membrane</location>
        <topology evidence="1">Multi-pass membrane protein</topology>
    </subcellularLocation>
</comment>
<feature type="transmembrane region" description="Helical" evidence="6">
    <location>
        <begin position="152"/>
        <end position="172"/>
    </location>
</feature>
<dbReference type="CDD" id="cd10432">
    <property type="entry name" value="BI-1-like_bacterial"/>
    <property type="match status" value="1"/>
</dbReference>
<comment type="similarity">
    <text evidence="2 6">Belongs to the BI1 family.</text>
</comment>
<dbReference type="PANTHER" id="PTHR23291:SF50">
    <property type="entry name" value="PROTEIN LIFEGUARD 4"/>
    <property type="match status" value="1"/>
</dbReference>
<protein>
    <submittedName>
        <fullName evidence="7">BAX inhibitor (BI)-1/YccA family protein</fullName>
    </submittedName>
</protein>
<dbReference type="RefSeq" id="WP_171778054.1">
    <property type="nucleotide sequence ID" value="NZ_CP045273.1"/>
</dbReference>
<feature type="transmembrane region" description="Helical" evidence="6">
    <location>
        <begin position="125"/>
        <end position="146"/>
    </location>
</feature>
<evidence type="ECO:0000256" key="6">
    <source>
        <dbReference type="RuleBase" id="RU004379"/>
    </source>
</evidence>
<evidence type="ECO:0000313" key="8">
    <source>
        <dbReference type="Proteomes" id="UP000501076"/>
    </source>
</evidence>
<proteinExistence type="inferred from homology"/>
<evidence type="ECO:0000313" key="7">
    <source>
        <dbReference type="EMBL" id="QJX80071.1"/>
    </source>
</evidence>
<dbReference type="PANTHER" id="PTHR23291">
    <property type="entry name" value="BAX INHIBITOR-RELATED"/>
    <property type="match status" value="1"/>
</dbReference>
<dbReference type="EMBL" id="CP045273">
    <property type="protein sequence ID" value="QJX80071.1"/>
    <property type="molecule type" value="Genomic_DNA"/>
</dbReference>
<feature type="transmembrane region" description="Helical" evidence="6">
    <location>
        <begin position="65"/>
        <end position="84"/>
    </location>
</feature>
<dbReference type="AlphaFoldDB" id="A0A6M6DYT7"/>
<sequence length="214" mass="23580">MDAIHSDSKTLFQKVIITFIISLLVSTAGLYIGQFVPVAFMLPLALAEVVLLIVAFWLRRRKSIGYPFLYVFSLISGITLFPIVSHYASLAGAQIVLMAFGTTSGIFIVMGFLGAKIIKKDLGFIGNLLVVATLALVFIGVFNIFMPLSSTGMLAFSAIGAIVFSLWILYDFNQMKRAPITEEMIPLLALSLYLDFINLFIDILRFFGILSSDD</sequence>
<geneLocation type="plasmid" evidence="8">
    <name>pfdu301a</name>
</geneLocation>
<feature type="transmembrane region" description="Helical" evidence="6">
    <location>
        <begin position="12"/>
        <end position="32"/>
    </location>
</feature>
<dbReference type="Proteomes" id="UP000501076">
    <property type="component" value="Plasmid pFDU301A"/>
</dbReference>
<accession>A0A6M6DYT7</accession>
<organism evidence="7 8">
    <name type="scientific">Priestia megaterium</name>
    <name type="common">Bacillus megaterium</name>
    <dbReference type="NCBI Taxonomy" id="1404"/>
    <lineage>
        <taxon>Bacteria</taxon>
        <taxon>Bacillati</taxon>
        <taxon>Bacillota</taxon>
        <taxon>Bacilli</taxon>
        <taxon>Bacillales</taxon>
        <taxon>Bacillaceae</taxon>
        <taxon>Priestia</taxon>
    </lineage>
</organism>
<dbReference type="GO" id="GO:0005886">
    <property type="term" value="C:plasma membrane"/>
    <property type="evidence" value="ECO:0007669"/>
    <property type="project" value="TreeGrafter"/>
</dbReference>
<keyword evidence="7" id="KW-0614">Plasmid</keyword>
<keyword evidence="4 6" id="KW-1133">Transmembrane helix</keyword>
<evidence type="ECO:0000256" key="3">
    <source>
        <dbReference type="ARBA" id="ARBA00022692"/>
    </source>
</evidence>
<dbReference type="Pfam" id="PF01027">
    <property type="entry name" value="Bax1-I"/>
    <property type="match status" value="1"/>
</dbReference>
<name>A0A6M6DYT7_PRIMG</name>
<evidence type="ECO:0000256" key="4">
    <source>
        <dbReference type="ARBA" id="ARBA00022989"/>
    </source>
</evidence>
<feature type="transmembrane region" description="Helical" evidence="6">
    <location>
        <begin position="90"/>
        <end position="113"/>
    </location>
</feature>
<feature type="transmembrane region" description="Helical" evidence="6">
    <location>
        <begin position="38"/>
        <end position="58"/>
    </location>
</feature>
<evidence type="ECO:0000256" key="1">
    <source>
        <dbReference type="ARBA" id="ARBA00004141"/>
    </source>
</evidence>
<evidence type="ECO:0000256" key="5">
    <source>
        <dbReference type="ARBA" id="ARBA00023136"/>
    </source>
</evidence>
<keyword evidence="3 6" id="KW-0812">Transmembrane</keyword>
<reference evidence="7 8" key="1">
    <citation type="submission" date="2019-10" db="EMBL/GenBank/DDBJ databases">
        <title>Complete genome sequences for adaption low water activity.</title>
        <authorList>
            <person name="Zhao L."/>
            <person name="Zhong J."/>
        </authorList>
    </citation>
    <scope>NUCLEOTIDE SEQUENCE [LARGE SCALE GENOMIC DNA]</scope>
    <source>
        <strain evidence="7 8">FDU301</strain>
        <plasmid evidence="8">pfdu301a</plasmid>
    </source>
</reference>
<evidence type="ECO:0000256" key="2">
    <source>
        <dbReference type="ARBA" id="ARBA00010350"/>
    </source>
</evidence>
<keyword evidence="5 6" id="KW-0472">Membrane</keyword>
<dbReference type="InterPro" id="IPR006214">
    <property type="entry name" value="Bax_inhibitor_1-related"/>
</dbReference>